<dbReference type="PANTHER" id="PTHR45138">
    <property type="entry name" value="REGULATORY COMPONENTS OF SENSORY TRANSDUCTION SYSTEM"/>
    <property type="match status" value="1"/>
</dbReference>
<reference evidence="6" key="2">
    <citation type="submission" date="2023-01" db="EMBL/GenBank/DDBJ databases">
        <title>Draft genome sequence of Methylophaga thalassica strain NBRC 102424.</title>
        <authorList>
            <person name="Sun Q."/>
            <person name="Mori K."/>
        </authorList>
    </citation>
    <scope>NUCLEOTIDE SEQUENCE</scope>
    <source>
        <strain evidence="6">NBRC 102424</strain>
    </source>
</reference>
<dbReference type="PROSITE" id="PS50887">
    <property type="entry name" value="GGDEF"/>
    <property type="match status" value="1"/>
</dbReference>
<protein>
    <recommendedName>
        <fullName evidence="1">diguanylate cyclase</fullName>
        <ecNumber evidence="1">2.7.7.65</ecNumber>
    </recommendedName>
</protein>
<keyword evidence="7" id="KW-1185">Reference proteome</keyword>
<feature type="transmembrane region" description="Helical" evidence="3">
    <location>
        <begin position="299"/>
        <end position="318"/>
    </location>
</feature>
<evidence type="ECO:0000256" key="1">
    <source>
        <dbReference type="ARBA" id="ARBA00012528"/>
    </source>
</evidence>
<dbReference type="EMBL" id="BSND01000004">
    <property type="protein sequence ID" value="GLP99448.1"/>
    <property type="molecule type" value="Genomic_DNA"/>
</dbReference>
<dbReference type="Proteomes" id="UP001161423">
    <property type="component" value="Unassembled WGS sequence"/>
</dbReference>
<reference evidence="6" key="1">
    <citation type="journal article" date="2014" name="Int. J. Syst. Evol. Microbiol.">
        <title>Complete genome of a new Firmicutes species belonging to the dominant human colonic microbiota ('Ruminococcus bicirculans') reveals two chromosomes and a selective capacity to utilize plant glucans.</title>
        <authorList>
            <consortium name="NISC Comparative Sequencing Program"/>
            <person name="Wegmann U."/>
            <person name="Louis P."/>
            <person name="Goesmann A."/>
            <person name="Henrissat B."/>
            <person name="Duncan S.H."/>
            <person name="Flint H.J."/>
        </authorList>
    </citation>
    <scope>NUCLEOTIDE SEQUENCE</scope>
    <source>
        <strain evidence="6">NBRC 102424</strain>
    </source>
</reference>
<gene>
    <name evidence="6" type="ORF">GCM10007891_13020</name>
</gene>
<proteinExistence type="predicted"/>
<dbReference type="CDD" id="cd01949">
    <property type="entry name" value="GGDEF"/>
    <property type="match status" value="1"/>
</dbReference>
<feature type="transmembrane region" description="Helical" evidence="3">
    <location>
        <begin position="178"/>
        <end position="201"/>
    </location>
</feature>
<feature type="domain" description="GGDEF" evidence="5">
    <location>
        <begin position="568"/>
        <end position="702"/>
    </location>
</feature>
<dbReference type="InterPro" id="IPR000160">
    <property type="entry name" value="GGDEF_dom"/>
</dbReference>
<feature type="transmembrane region" description="Helical" evidence="3">
    <location>
        <begin position="273"/>
        <end position="293"/>
    </location>
</feature>
<evidence type="ECO:0000259" key="5">
    <source>
        <dbReference type="PROSITE" id="PS50887"/>
    </source>
</evidence>
<dbReference type="InterPro" id="IPR029787">
    <property type="entry name" value="Nucleotide_cyclase"/>
</dbReference>
<comment type="catalytic activity">
    <reaction evidence="2">
        <text>2 GTP = 3',3'-c-di-GMP + 2 diphosphate</text>
        <dbReference type="Rhea" id="RHEA:24898"/>
        <dbReference type="ChEBI" id="CHEBI:33019"/>
        <dbReference type="ChEBI" id="CHEBI:37565"/>
        <dbReference type="ChEBI" id="CHEBI:58805"/>
        <dbReference type="EC" id="2.7.7.65"/>
    </reaction>
</comment>
<dbReference type="EC" id="2.7.7.65" evidence="1"/>
<comment type="caution">
    <text evidence="6">The sequence shown here is derived from an EMBL/GenBank/DDBJ whole genome shotgun (WGS) entry which is preliminary data.</text>
</comment>
<keyword evidence="3" id="KW-0812">Transmembrane</keyword>
<keyword evidence="3" id="KW-0472">Membrane</keyword>
<dbReference type="InterPro" id="IPR050469">
    <property type="entry name" value="Diguanylate_Cyclase"/>
</dbReference>
<dbReference type="Gene3D" id="3.30.70.270">
    <property type="match status" value="1"/>
</dbReference>
<dbReference type="SUPFAM" id="SSF55073">
    <property type="entry name" value="Nucleotide cyclase"/>
    <property type="match status" value="1"/>
</dbReference>
<dbReference type="SMART" id="SM00267">
    <property type="entry name" value="GGDEF"/>
    <property type="match status" value="1"/>
</dbReference>
<dbReference type="InterPro" id="IPR043128">
    <property type="entry name" value="Rev_trsase/Diguanyl_cyclase"/>
</dbReference>
<accession>A0ABQ5TU11</accession>
<dbReference type="NCBIfam" id="TIGR00254">
    <property type="entry name" value="GGDEF"/>
    <property type="match status" value="1"/>
</dbReference>
<feature type="transmembrane region" description="Helical" evidence="3">
    <location>
        <begin position="208"/>
        <end position="228"/>
    </location>
</feature>
<feature type="transmembrane region" description="Helical" evidence="3">
    <location>
        <begin position="330"/>
        <end position="349"/>
    </location>
</feature>
<dbReference type="Pfam" id="PF00990">
    <property type="entry name" value="GGDEF"/>
    <property type="match status" value="1"/>
</dbReference>
<feature type="signal peptide" evidence="4">
    <location>
        <begin position="1"/>
        <end position="19"/>
    </location>
</feature>
<keyword evidence="4" id="KW-0732">Signal</keyword>
<organism evidence="6 7">
    <name type="scientific">Methylophaga thalassica</name>
    <dbReference type="NCBI Taxonomy" id="40223"/>
    <lineage>
        <taxon>Bacteria</taxon>
        <taxon>Pseudomonadati</taxon>
        <taxon>Pseudomonadota</taxon>
        <taxon>Gammaproteobacteria</taxon>
        <taxon>Thiotrichales</taxon>
        <taxon>Piscirickettsiaceae</taxon>
        <taxon>Methylophaga</taxon>
    </lineage>
</organism>
<keyword evidence="3" id="KW-1133">Transmembrane helix</keyword>
<name>A0ABQ5TU11_9GAMM</name>
<evidence type="ECO:0000313" key="6">
    <source>
        <dbReference type="EMBL" id="GLP99448.1"/>
    </source>
</evidence>
<feature type="transmembrane region" description="Helical" evidence="3">
    <location>
        <begin position="240"/>
        <end position="261"/>
    </location>
</feature>
<feature type="chain" id="PRO_5045905697" description="diguanylate cyclase" evidence="4">
    <location>
        <begin position="20"/>
        <end position="702"/>
    </location>
</feature>
<feature type="transmembrane region" description="Helical" evidence="3">
    <location>
        <begin position="355"/>
        <end position="376"/>
    </location>
</feature>
<evidence type="ECO:0000313" key="7">
    <source>
        <dbReference type="Proteomes" id="UP001161423"/>
    </source>
</evidence>
<evidence type="ECO:0000256" key="3">
    <source>
        <dbReference type="SAM" id="Phobius"/>
    </source>
</evidence>
<evidence type="ECO:0000256" key="2">
    <source>
        <dbReference type="ARBA" id="ARBA00034247"/>
    </source>
</evidence>
<dbReference type="PANTHER" id="PTHR45138:SF9">
    <property type="entry name" value="DIGUANYLATE CYCLASE DGCM-RELATED"/>
    <property type="match status" value="1"/>
</dbReference>
<evidence type="ECO:0000256" key="4">
    <source>
        <dbReference type="SAM" id="SignalP"/>
    </source>
</evidence>
<sequence>MTRYILLLLLLTLLSPAFAMHEYESEDVSDWQYRWGDSPFVNGLPQWISAPQNVSADWTNINSPVKPPNRNEHNTVWFKAKLPDSGHQYLHPVLYITSIDLMAEVYLDNKKIYQFGDFDQKDKKTFYGWPWHSISLPTDYAGKTIYFRVYSNYRDIGLWGEVKLFEQSSLLFYVLKNAYFEVLVALFSLFVTIITFAFSMMQKNDRHFLYLSAFSLTSALMLLSENHAVQFVFNYPLFRVYLLAISYYALPVFICLLLSSWSSAWQKNWLKKIAYFHASYLVIAIILSMLGVIELAPTFPVFDALFAISIILIIGLGLSLRPSPGSDQQFVMLSFTVYGIFLLLDMGIANSVLPWINLDISIAALIFALVLMLISLRHYSHVQKALKELNEHLEIKVSERTATLHAYAEAEQERAEQLHRLNMLGAKLEELNSRLQGCHDLNEARKILVRKLPEVFLPVEIKVAASIENQPFDSVLAQIELQEVDGSYSVFVHILLANSSSKLLIPRENLDDLISRVKLRLGVTLSSIKLREELQRFSFEDALTGLRNRRYFDDALYRETQLSNRQQQTLSLLICDIDHFKRFNDEYGHEAGDYVLKTLAHLMHEFFRETDIPCRYGGEEFVVIMPSATLANAVDKAEALRNTIAKKSIEFNGEYLGHITISIGVANLSLHSLHSEQLLSEADKALYKAKQLGRNRVESVQI</sequence>